<protein>
    <submittedName>
        <fullName evidence="7">Kinase-like domain-containing protein</fullName>
    </submittedName>
</protein>
<evidence type="ECO:0000256" key="5">
    <source>
        <dbReference type="ARBA" id="ARBA00022840"/>
    </source>
</evidence>
<keyword evidence="2" id="KW-0808">Transferase</keyword>
<keyword evidence="1" id="KW-0723">Serine/threonine-protein kinase</keyword>
<dbReference type="PANTHER" id="PTHR45646:SF11">
    <property type="entry name" value="SERINE_THREONINE-PROTEIN KINASE DOA"/>
    <property type="match status" value="1"/>
</dbReference>
<dbReference type="SUPFAM" id="SSF56112">
    <property type="entry name" value="Protein kinase-like (PK-like)"/>
    <property type="match status" value="1"/>
</dbReference>
<keyword evidence="5" id="KW-0067">ATP-binding</keyword>
<evidence type="ECO:0000256" key="1">
    <source>
        <dbReference type="ARBA" id="ARBA00022527"/>
    </source>
</evidence>
<proteinExistence type="predicted"/>
<keyword evidence="3" id="KW-0547">Nucleotide-binding</keyword>
<dbReference type="InterPro" id="IPR000719">
    <property type="entry name" value="Prot_kinase_dom"/>
</dbReference>
<organism evidence="7 8">
    <name type="scientific">Aspergillus keveii</name>
    <dbReference type="NCBI Taxonomy" id="714993"/>
    <lineage>
        <taxon>Eukaryota</taxon>
        <taxon>Fungi</taxon>
        <taxon>Dikarya</taxon>
        <taxon>Ascomycota</taxon>
        <taxon>Pezizomycotina</taxon>
        <taxon>Eurotiomycetes</taxon>
        <taxon>Eurotiomycetidae</taxon>
        <taxon>Eurotiales</taxon>
        <taxon>Aspergillaceae</taxon>
        <taxon>Aspergillus</taxon>
        <taxon>Aspergillus subgen. Nidulantes</taxon>
    </lineage>
</organism>
<keyword evidence="4" id="KW-0418">Kinase</keyword>
<reference evidence="7 8" key="1">
    <citation type="submission" date="2024-07" db="EMBL/GenBank/DDBJ databases">
        <title>Section-level genome sequencing and comparative genomics of Aspergillus sections Usti and Cavernicolus.</title>
        <authorList>
            <consortium name="Lawrence Berkeley National Laboratory"/>
            <person name="Nybo J.L."/>
            <person name="Vesth T.C."/>
            <person name="Theobald S."/>
            <person name="Frisvad J.C."/>
            <person name="Larsen T.O."/>
            <person name="Kjaerboelling I."/>
            <person name="Rothschild-Mancinelli K."/>
            <person name="Lyhne E.K."/>
            <person name="Kogle M.E."/>
            <person name="Barry K."/>
            <person name="Clum A."/>
            <person name="Na H."/>
            <person name="Ledsgaard L."/>
            <person name="Lin J."/>
            <person name="Lipzen A."/>
            <person name="Kuo A."/>
            <person name="Riley R."/>
            <person name="Mondo S."/>
            <person name="Labutti K."/>
            <person name="Haridas S."/>
            <person name="Pangalinan J."/>
            <person name="Salamov A.A."/>
            <person name="Simmons B.A."/>
            <person name="Magnuson J.K."/>
            <person name="Chen J."/>
            <person name="Drula E."/>
            <person name="Henrissat B."/>
            <person name="Wiebenga A."/>
            <person name="Lubbers R.J."/>
            <person name="Gomes A.C."/>
            <person name="Makela M.R."/>
            <person name="Stajich J."/>
            <person name="Grigoriev I.V."/>
            <person name="Mortensen U.H."/>
            <person name="De Vries R.P."/>
            <person name="Baker S.E."/>
            <person name="Andersen M.R."/>
        </authorList>
    </citation>
    <scope>NUCLEOTIDE SEQUENCE [LARGE SCALE GENOMIC DNA]</scope>
    <source>
        <strain evidence="7 8">CBS 209.92</strain>
    </source>
</reference>
<evidence type="ECO:0000313" key="8">
    <source>
        <dbReference type="Proteomes" id="UP001610563"/>
    </source>
</evidence>
<dbReference type="EMBL" id="JBFTWV010000054">
    <property type="protein sequence ID" value="KAL2793698.1"/>
    <property type="molecule type" value="Genomic_DNA"/>
</dbReference>
<gene>
    <name evidence="7" type="ORF">BJX66DRAFT_305490</name>
</gene>
<keyword evidence="8" id="KW-1185">Reference proteome</keyword>
<dbReference type="InterPro" id="IPR011009">
    <property type="entry name" value="Kinase-like_dom_sf"/>
</dbReference>
<accession>A0ABR4G3U2</accession>
<dbReference type="Gene3D" id="1.10.510.10">
    <property type="entry name" value="Transferase(Phosphotransferase) domain 1"/>
    <property type="match status" value="1"/>
</dbReference>
<evidence type="ECO:0000259" key="6">
    <source>
        <dbReference type="PROSITE" id="PS50011"/>
    </source>
</evidence>
<comment type="caution">
    <text evidence="7">The sequence shown here is derived from an EMBL/GenBank/DDBJ whole genome shotgun (WGS) entry which is preliminary data.</text>
</comment>
<dbReference type="PROSITE" id="PS50011">
    <property type="entry name" value="PROTEIN_KINASE_DOM"/>
    <property type="match status" value="1"/>
</dbReference>
<dbReference type="PANTHER" id="PTHR45646">
    <property type="entry name" value="SERINE/THREONINE-PROTEIN KINASE DOA-RELATED"/>
    <property type="match status" value="1"/>
</dbReference>
<dbReference type="InterPro" id="IPR051175">
    <property type="entry name" value="CLK_kinases"/>
</dbReference>
<sequence>MLRPFLRALPRTPFRRPWTPLDYLHTECQVIDTDIKANNIMFELADESVFAKFEQDELQDPSPRKEVDGRTIYLSRDLEIILSKLGAPVLCDFGSAVAGDIEHTEDVQPDIYRAPEVILEVPWSHSIDIWNVGCMIWNIFGSGSLFTGQDPEFKAYRSRAHLAEMINLLGPPPSDLLARAKQRDEFFTEAGEFRHGAL</sequence>
<evidence type="ECO:0000313" key="7">
    <source>
        <dbReference type="EMBL" id="KAL2793698.1"/>
    </source>
</evidence>
<evidence type="ECO:0000256" key="4">
    <source>
        <dbReference type="ARBA" id="ARBA00022777"/>
    </source>
</evidence>
<feature type="domain" description="Protein kinase" evidence="6">
    <location>
        <begin position="1"/>
        <end position="198"/>
    </location>
</feature>
<dbReference type="Proteomes" id="UP001610563">
    <property type="component" value="Unassembled WGS sequence"/>
</dbReference>
<evidence type="ECO:0000256" key="2">
    <source>
        <dbReference type="ARBA" id="ARBA00022679"/>
    </source>
</evidence>
<evidence type="ECO:0000256" key="3">
    <source>
        <dbReference type="ARBA" id="ARBA00022741"/>
    </source>
</evidence>
<name>A0ABR4G3U2_9EURO</name>
<dbReference type="Pfam" id="PF00069">
    <property type="entry name" value="Pkinase"/>
    <property type="match status" value="1"/>
</dbReference>